<proteinExistence type="predicted"/>
<dbReference type="EMBL" id="CP108264">
    <property type="protein sequence ID" value="WTU78332.1"/>
    <property type="molecule type" value="Genomic_DNA"/>
</dbReference>
<gene>
    <name evidence="1" type="ORF">OG327_36315</name>
</gene>
<sequence>MSFLNWLNANDLTLASTDQAAFDAWLVTHPTLRKPLTPFIRWAKARRLNTTLVMPAAPRQFAGTFLDEDQYTQQLRRCLVDATLLREARIIGALVLLYALPLTRITELTTDRFHRDDKGAYLTFGQHPVLLPPSLAQLIEDQITDPNTGKFRRELDDGTRYLLPGQVPGRSRNPLGAGNLMRLHALPTRPARNTAIIEAVTDLPPIVVADLFGLHPDIVTRWAGYSSDSWVHYLAARKEDD</sequence>
<dbReference type="AlphaFoldDB" id="A0AAU2K1Z0"/>
<organism evidence="1">
    <name type="scientific">Streptomyces sp. NBC_00049</name>
    <dbReference type="NCBI Taxonomy" id="2903617"/>
    <lineage>
        <taxon>Bacteria</taxon>
        <taxon>Bacillati</taxon>
        <taxon>Actinomycetota</taxon>
        <taxon>Actinomycetes</taxon>
        <taxon>Kitasatosporales</taxon>
        <taxon>Streptomycetaceae</taxon>
        <taxon>Streptomyces</taxon>
    </lineage>
</organism>
<accession>A0AAU2K1Z0</accession>
<protein>
    <submittedName>
        <fullName evidence="1">Uncharacterized protein</fullName>
    </submittedName>
</protein>
<name>A0AAU2K1Z0_9ACTN</name>
<evidence type="ECO:0000313" key="1">
    <source>
        <dbReference type="EMBL" id="WTU78332.1"/>
    </source>
</evidence>
<reference evidence="1" key="1">
    <citation type="submission" date="2022-10" db="EMBL/GenBank/DDBJ databases">
        <title>The complete genomes of actinobacterial strains from the NBC collection.</title>
        <authorList>
            <person name="Joergensen T.S."/>
            <person name="Alvarez Arevalo M."/>
            <person name="Sterndorff E.B."/>
            <person name="Faurdal D."/>
            <person name="Vuksanovic O."/>
            <person name="Mourched A.-S."/>
            <person name="Charusanti P."/>
            <person name="Shaw S."/>
            <person name="Blin K."/>
            <person name="Weber T."/>
        </authorList>
    </citation>
    <scope>NUCLEOTIDE SEQUENCE</scope>
    <source>
        <strain evidence="1">NBC_00049</strain>
    </source>
</reference>